<feature type="transmembrane region" description="Helical" evidence="1">
    <location>
        <begin position="30"/>
        <end position="47"/>
    </location>
</feature>
<feature type="transmembrane region" description="Helical" evidence="1">
    <location>
        <begin position="377"/>
        <end position="397"/>
    </location>
</feature>
<accession>A0ABS2R618</accession>
<dbReference type="PIRSF" id="PIRSF037259">
    <property type="entry name" value="EcsB_ABC"/>
    <property type="match status" value="1"/>
</dbReference>
<organism evidence="2 3">
    <name type="scientific">Siminovitchia thermophila</name>
    <dbReference type="NCBI Taxonomy" id="1245522"/>
    <lineage>
        <taxon>Bacteria</taxon>
        <taxon>Bacillati</taxon>
        <taxon>Bacillota</taxon>
        <taxon>Bacilli</taxon>
        <taxon>Bacillales</taxon>
        <taxon>Bacillaceae</taxon>
        <taxon>Siminovitchia</taxon>
    </lineage>
</organism>
<feature type="transmembrane region" description="Helical" evidence="1">
    <location>
        <begin position="105"/>
        <end position="124"/>
    </location>
</feature>
<keyword evidence="3" id="KW-1185">Reference proteome</keyword>
<feature type="transmembrane region" description="Helical" evidence="1">
    <location>
        <begin position="309"/>
        <end position="328"/>
    </location>
</feature>
<feature type="transmembrane region" description="Helical" evidence="1">
    <location>
        <begin position="175"/>
        <end position="206"/>
    </location>
</feature>
<feature type="transmembrane region" description="Helical" evidence="1">
    <location>
        <begin position="136"/>
        <end position="155"/>
    </location>
</feature>
<name>A0ABS2R618_9BACI</name>
<dbReference type="Proteomes" id="UP000823485">
    <property type="component" value="Unassembled WGS sequence"/>
</dbReference>
<feature type="transmembrane region" description="Helical" evidence="1">
    <location>
        <begin position="349"/>
        <end position="371"/>
    </location>
</feature>
<keyword evidence="1" id="KW-0472">Membrane</keyword>
<dbReference type="InterPro" id="IPR010288">
    <property type="entry name" value="EcsB_ABC"/>
</dbReference>
<gene>
    <name evidence="2" type="ORF">JOC94_002039</name>
</gene>
<evidence type="ECO:0000313" key="3">
    <source>
        <dbReference type="Proteomes" id="UP000823485"/>
    </source>
</evidence>
<evidence type="ECO:0000313" key="2">
    <source>
        <dbReference type="EMBL" id="MBM7715067.1"/>
    </source>
</evidence>
<feature type="transmembrane region" description="Helical" evidence="1">
    <location>
        <begin position="59"/>
        <end position="80"/>
    </location>
</feature>
<proteinExistence type="predicted"/>
<sequence length="407" mass="46736">MKQIESLWPERLHSFMKEIRRYFKYMLNDHVRFVLIFGGGAAIYYYSQWIRTIGPDFPGAAIAAVMLAGFLAASPIITLLKQPDAVFLSPLEKRLSGYFQKGGRLSFILQSYLLLLVLAALMPLLNRTVGADFRSFFIILACLLLLKIWNIRMHWNALKSGKTASLITDFSVRSLLNGFFLFFLITQSSVMIMLAVALFIVAYTLYSESKSKEQPLKWERLIEKESGRMQLFYRTANMFTDVPHLKSRVGRRKWLDPIFRFIPYGQQQVYVHLFSRTLLRTKEFSGLILRLSVIPAILLWFVANPYIAVAISVAFLYLTGFQLLPVYRRNDVKVWVHLYPISPHHKKKAFLKLLLFVLAGQAILFVIIQLLNGNFLNAVYIGGASAAFTAWFVKVYAAKKVGAQRFE</sequence>
<comment type="caution">
    <text evidence="2">The sequence shown here is derived from an EMBL/GenBank/DDBJ whole genome shotgun (WGS) entry which is preliminary data.</text>
</comment>
<reference evidence="2 3" key="1">
    <citation type="submission" date="2021-01" db="EMBL/GenBank/DDBJ databases">
        <title>Genomic Encyclopedia of Type Strains, Phase IV (KMG-IV): sequencing the most valuable type-strain genomes for metagenomic binning, comparative biology and taxonomic classification.</title>
        <authorList>
            <person name="Goeker M."/>
        </authorList>
    </citation>
    <scope>NUCLEOTIDE SEQUENCE [LARGE SCALE GENOMIC DNA]</scope>
    <source>
        <strain evidence="2 3">DSM 105453</strain>
    </source>
</reference>
<dbReference type="EMBL" id="JAFBFH010000012">
    <property type="protein sequence ID" value="MBM7715067.1"/>
    <property type="molecule type" value="Genomic_DNA"/>
</dbReference>
<dbReference type="RefSeq" id="WP_077112302.1">
    <property type="nucleotide sequence ID" value="NZ_JAFBFH010000012.1"/>
</dbReference>
<feature type="transmembrane region" description="Helical" evidence="1">
    <location>
        <begin position="284"/>
        <end position="303"/>
    </location>
</feature>
<dbReference type="Pfam" id="PF05975">
    <property type="entry name" value="EcsB"/>
    <property type="match status" value="1"/>
</dbReference>
<keyword evidence="1" id="KW-1133">Transmembrane helix</keyword>
<keyword evidence="1" id="KW-0812">Transmembrane</keyword>
<protein>
    <submittedName>
        <fullName evidence="2">ABC-2 type transport system permease protein</fullName>
    </submittedName>
</protein>
<evidence type="ECO:0000256" key="1">
    <source>
        <dbReference type="SAM" id="Phobius"/>
    </source>
</evidence>